<evidence type="ECO:0000256" key="2">
    <source>
        <dbReference type="ARBA" id="ARBA00008627"/>
    </source>
</evidence>
<reference evidence="16" key="2">
    <citation type="submission" date="2021-04" db="EMBL/GenBank/DDBJ databases">
        <authorList>
            <person name="Gilroy R."/>
        </authorList>
    </citation>
    <scope>NUCLEOTIDE SEQUENCE</scope>
    <source>
        <strain evidence="16">ChiHejej3B27-2180</strain>
    </source>
</reference>
<evidence type="ECO:0000256" key="11">
    <source>
        <dbReference type="ARBA" id="ARBA00023251"/>
    </source>
</evidence>
<feature type="transmembrane region" description="Helical" evidence="14">
    <location>
        <begin position="485"/>
        <end position="507"/>
    </location>
</feature>
<evidence type="ECO:0000256" key="12">
    <source>
        <dbReference type="ARBA" id="ARBA00031899"/>
    </source>
</evidence>
<feature type="transmembrane region" description="Helical" evidence="14">
    <location>
        <begin position="166"/>
        <end position="183"/>
    </location>
</feature>
<protein>
    <recommendedName>
        <fullName evidence="4 14">Phosphatidylglycerol lysyltransferase</fullName>
        <ecNumber evidence="3 14">2.3.2.3</ecNumber>
    </recommendedName>
    <alternativeName>
        <fullName evidence="12 14">Lysylphosphatidylglycerol synthase</fullName>
    </alternativeName>
</protein>
<organism evidence="16 17">
    <name type="scientific">Candidatus Limosilactobacillus merdipullorum</name>
    <dbReference type="NCBI Taxonomy" id="2838653"/>
    <lineage>
        <taxon>Bacteria</taxon>
        <taxon>Bacillati</taxon>
        <taxon>Bacillota</taxon>
        <taxon>Bacilli</taxon>
        <taxon>Lactobacillales</taxon>
        <taxon>Lactobacillaceae</taxon>
        <taxon>Limosilactobacillus</taxon>
    </lineage>
</organism>
<dbReference type="InterPro" id="IPR016181">
    <property type="entry name" value="Acyl_CoA_acyltransferase"/>
</dbReference>
<gene>
    <name evidence="14 16" type="primary">mprF</name>
    <name evidence="16" type="ORF">H9876_02595</name>
</gene>
<evidence type="ECO:0000256" key="10">
    <source>
        <dbReference type="ARBA" id="ARBA00023136"/>
    </source>
</evidence>
<evidence type="ECO:0000256" key="3">
    <source>
        <dbReference type="ARBA" id="ARBA00012014"/>
    </source>
</evidence>
<feature type="domain" description="Phosphatidylglycerol lysyltransferase C-terminal" evidence="15">
    <location>
        <begin position="526"/>
        <end position="822"/>
    </location>
</feature>
<evidence type="ECO:0000259" key="15">
    <source>
        <dbReference type="Pfam" id="PF09924"/>
    </source>
</evidence>
<keyword evidence="10 14" id="KW-0472">Membrane</keyword>
<accession>A0A9D1U3E6</accession>
<keyword evidence="6 14" id="KW-0808">Transferase</keyword>
<dbReference type="GO" id="GO:0050071">
    <property type="term" value="F:phosphatidylglycerol lysyltransferase activity"/>
    <property type="evidence" value="ECO:0007669"/>
    <property type="project" value="UniProtKB-EC"/>
</dbReference>
<dbReference type="EMBL" id="DXGK01000047">
    <property type="protein sequence ID" value="HIW70257.1"/>
    <property type="molecule type" value="Genomic_DNA"/>
</dbReference>
<keyword evidence="9 14" id="KW-0443">Lipid metabolism</keyword>
<comment type="subcellular location">
    <subcellularLocation>
        <location evidence="1 14">Cell membrane</location>
        <topology evidence="1 14">Multi-pass membrane protein</topology>
    </subcellularLocation>
</comment>
<dbReference type="GO" id="GO:0005886">
    <property type="term" value="C:plasma membrane"/>
    <property type="evidence" value="ECO:0007669"/>
    <property type="project" value="UniProtKB-SubCell"/>
</dbReference>
<feature type="transmembrane region" description="Helical" evidence="14">
    <location>
        <begin position="55"/>
        <end position="77"/>
    </location>
</feature>
<feature type="transmembrane region" description="Helical" evidence="14">
    <location>
        <begin position="98"/>
        <end position="117"/>
    </location>
</feature>
<evidence type="ECO:0000256" key="14">
    <source>
        <dbReference type="RuleBase" id="RU363042"/>
    </source>
</evidence>
<dbReference type="SUPFAM" id="SSF55729">
    <property type="entry name" value="Acyl-CoA N-acyltransferases (Nat)"/>
    <property type="match status" value="1"/>
</dbReference>
<dbReference type="InterPro" id="IPR024320">
    <property type="entry name" value="LPG_synthase_C"/>
</dbReference>
<sequence>MQAVRHWWQRNGRVVKIIFVLSVVLFVVVALTNFLRQVDWHKVGTGLASLSPLSIGIMLICGCLAITPMLGYDFAVVKLLKVDFPTSYIVRSGWITNTINNIAGFGGLIGGTLRAYFYGRKNKKKADVLIAISKITVFLMSGLSVLCWLALVLILTTKSGTMLHRYIIWLILGGCYSPLLIFVTQARESKLFADLTLKLETFVILSSTLEWLLVALFFILVGFMIGIRVPVAVLPLYVIAQMVGILSMLPGALGSFDIIMMMELSLLGINRSTAVVWLLLFRVFYYIVPLAIALIMSLTQLSQRVNNYFDDLPRQALHKLAYYLLTIFMYLSGILMLLAACLPDLTTGNKFLMRFYPFTFFFLHQLTTMLFAIALLACARGLQAQLTKAYWPTLIILGIGIVNTIWNLGTVSLTIFLAFVFFLVLMSKKTLYRQKFVYSIGKLVFDTAIFFGSLAIYLIIGIINRPRYLAAHHIPDFLLFPGEKIWLSGFIGLLLGLLVMLLMMSYFTTANDPFLAVDSFNAQRIRKIIDQFGGNETSHLAFLRDKFIYYYQQDGQDQLFMMYQLKYDKIIVMGEPVGKQAVLRDAFVDFINKADLYGYQPLFYEVSEKTTMMLHEFGFDFVKTGEAGRVDLAKFTLAGKRQRSQRALMHKFDREGYQFSIVKPPFNEDLLNEMRTVSNDWLGGEVEKGFSLGFFEDYYINQAPVGIVRDKEGQLVAFATFMPTGSKKLLTIDLMRHSKDAPSGIMDKVFISMFLYGQENGYQEFDLGMAPLSKVGEYRFSFLEEKIAHFIYEYGYRFYGFQGLRRYKAKYADHWEGRYTVYRKKNSLISNVIALVIVINQPVHPLQRSNA</sequence>
<dbReference type="InterPro" id="IPR022791">
    <property type="entry name" value="L-PG_synthase/AglD"/>
</dbReference>
<feature type="transmembrane region" description="Helical" evidence="14">
    <location>
        <begin position="274"/>
        <end position="299"/>
    </location>
</feature>
<evidence type="ECO:0000256" key="1">
    <source>
        <dbReference type="ARBA" id="ARBA00004651"/>
    </source>
</evidence>
<evidence type="ECO:0000256" key="6">
    <source>
        <dbReference type="ARBA" id="ARBA00022679"/>
    </source>
</evidence>
<evidence type="ECO:0000256" key="9">
    <source>
        <dbReference type="ARBA" id="ARBA00023098"/>
    </source>
</evidence>
<comment type="catalytic activity">
    <reaction evidence="13 14">
        <text>L-lysyl-tRNA(Lys) + a 1,2-diacyl-sn-glycero-3-phospho-(1'-sn-glycerol) = a 1,2-diacyl-sn-glycero-3-phospho-1'-(3'-O-L-lysyl)-sn-glycerol + tRNA(Lys)</text>
        <dbReference type="Rhea" id="RHEA:10668"/>
        <dbReference type="Rhea" id="RHEA-COMP:9696"/>
        <dbReference type="Rhea" id="RHEA-COMP:9697"/>
        <dbReference type="ChEBI" id="CHEBI:64716"/>
        <dbReference type="ChEBI" id="CHEBI:75792"/>
        <dbReference type="ChEBI" id="CHEBI:78442"/>
        <dbReference type="ChEBI" id="CHEBI:78529"/>
        <dbReference type="EC" id="2.3.2.3"/>
    </reaction>
</comment>
<evidence type="ECO:0000313" key="17">
    <source>
        <dbReference type="Proteomes" id="UP000886878"/>
    </source>
</evidence>
<evidence type="ECO:0000256" key="4">
    <source>
        <dbReference type="ARBA" id="ARBA00021546"/>
    </source>
</evidence>
<evidence type="ECO:0000256" key="13">
    <source>
        <dbReference type="ARBA" id="ARBA00047540"/>
    </source>
</evidence>
<dbReference type="Proteomes" id="UP000886878">
    <property type="component" value="Unassembled WGS sequence"/>
</dbReference>
<dbReference type="AlphaFoldDB" id="A0A9D1U3E6"/>
<feature type="transmembrane region" description="Helical" evidence="14">
    <location>
        <begin position="412"/>
        <end position="431"/>
    </location>
</feature>
<feature type="transmembrane region" description="Helical" evidence="14">
    <location>
        <begin position="443"/>
        <end position="465"/>
    </location>
</feature>
<dbReference type="PANTHER" id="PTHR34697:SF2">
    <property type="entry name" value="PHOSPHATIDYLGLYCEROL LYSYLTRANSFERASE"/>
    <property type="match status" value="1"/>
</dbReference>
<dbReference type="GO" id="GO:0055091">
    <property type="term" value="P:phospholipid homeostasis"/>
    <property type="evidence" value="ECO:0007669"/>
    <property type="project" value="TreeGrafter"/>
</dbReference>
<feature type="transmembrane region" description="Helical" evidence="14">
    <location>
        <begin position="320"/>
        <end position="340"/>
    </location>
</feature>
<comment type="caution">
    <text evidence="16">The sequence shown here is derived from an EMBL/GenBank/DDBJ whole genome shotgun (WGS) entry which is preliminary data.</text>
</comment>
<comment type="similarity">
    <text evidence="2 14">Belongs to the LPG synthase family.</text>
</comment>
<reference evidence="16" key="1">
    <citation type="journal article" date="2021" name="PeerJ">
        <title>Extensive microbial diversity within the chicken gut microbiome revealed by metagenomics and culture.</title>
        <authorList>
            <person name="Gilroy R."/>
            <person name="Ravi A."/>
            <person name="Getino M."/>
            <person name="Pursley I."/>
            <person name="Horton D.L."/>
            <person name="Alikhan N.F."/>
            <person name="Baker D."/>
            <person name="Gharbi K."/>
            <person name="Hall N."/>
            <person name="Watson M."/>
            <person name="Adriaenssens E.M."/>
            <person name="Foster-Nyarko E."/>
            <person name="Jarju S."/>
            <person name="Secka A."/>
            <person name="Antonio M."/>
            <person name="Oren A."/>
            <person name="Chaudhuri R.R."/>
            <person name="La Ragione R."/>
            <person name="Hildebrand F."/>
            <person name="Pallen M.J."/>
        </authorList>
    </citation>
    <scope>NUCLEOTIDE SEQUENCE</scope>
    <source>
        <strain evidence="16">ChiHejej3B27-2180</strain>
    </source>
</reference>
<dbReference type="GO" id="GO:0006629">
    <property type="term" value="P:lipid metabolic process"/>
    <property type="evidence" value="ECO:0007669"/>
    <property type="project" value="UniProtKB-KW"/>
</dbReference>
<keyword evidence="11 14" id="KW-0046">Antibiotic resistance</keyword>
<feature type="transmembrane region" description="Helical" evidence="14">
    <location>
        <begin position="234"/>
        <end position="254"/>
    </location>
</feature>
<feature type="transmembrane region" description="Helical" evidence="14">
    <location>
        <begin position="14"/>
        <end position="35"/>
    </location>
</feature>
<evidence type="ECO:0000256" key="8">
    <source>
        <dbReference type="ARBA" id="ARBA00022989"/>
    </source>
</evidence>
<dbReference type="InterPro" id="IPR051211">
    <property type="entry name" value="PG_lysyltransferase"/>
</dbReference>
<evidence type="ECO:0000256" key="5">
    <source>
        <dbReference type="ARBA" id="ARBA00022475"/>
    </source>
</evidence>
<dbReference type="Pfam" id="PF03706">
    <property type="entry name" value="LPG_synthase_TM"/>
    <property type="match status" value="1"/>
</dbReference>
<proteinExistence type="inferred from homology"/>
<evidence type="ECO:0000313" key="16">
    <source>
        <dbReference type="EMBL" id="HIW70257.1"/>
    </source>
</evidence>
<keyword evidence="5" id="KW-1003">Cell membrane</keyword>
<feature type="transmembrane region" description="Helical" evidence="14">
    <location>
        <begin position="355"/>
        <end position="377"/>
    </location>
</feature>
<dbReference type="GO" id="GO:0046677">
    <property type="term" value="P:response to antibiotic"/>
    <property type="evidence" value="ECO:0007669"/>
    <property type="project" value="UniProtKB-KW"/>
</dbReference>
<evidence type="ECO:0000256" key="7">
    <source>
        <dbReference type="ARBA" id="ARBA00022692"/>
    </source>
</evidence>
<dbReference type="NCBIfam" id="NF033480">
    <property type="entry name" value="bifunc_MprF"/>
    <property type="match status" value="1"/>
</dbReference>
<feature type="transmembrane region" description="Helical" evidence="14">
    <location>
        <begin position="203"/>
        <end position="227"/>
    </location>
</feature>
<feature type="transmembrane region" description="Helical" evidence="14">
    <location>
        <begin position="129"/>
        <end position="154"/>
    </location>
</feature>
<dbReference type="Pfam" id="PF09924">
    <property type="entry name" value="LPG_synthase_C"/>
    <property type="match status" value="1"/>
</dbReference>
<dbReference type="EC" id="2.3.2.3" evidence="3 14"/>
<dbReference type="PANTHER" id="PTHR34697">
    <property type="entry name" value="PHOSPHATIDYLGLYCEROL LYSYLTRANSFERASE"/>
    <property type="match status" value="1"/>
</dbReference>
<comment type="function">
    <text evidence="14">Catalyzes the transfer of a lysyl group from L-lysyl-tRNA(Lys) to membrane-bound phosphatidylglycerol (PG), which produces lysylphosphatidylglycerol (LPG), a major component of the bacterial membrane with a positive net charge. LPG synthesis contributes to bacterial virulence as it is involved in the resistance mechanism against cationic antimicrobial peptides (CAMP) produces by the host's immune system (defensins, cathelicidins) and by the competing microorganisms.</text>
</comment>
<keyword evidence="8 14" id="KW-1133">Transmembrane helix</keyword>
<name>A0A9D1U3E6_9LACO</name>
<keyword evidence="7 14" id="KW-0812">Transmembrane</keyword>